<sequence>MEFQSRRSSSTMMMGALSTLSPHQFSTLSQVLGSTFHLHRRRRLALLLSPALFSLSLRHLRSLSLHHKSLLIARFHLSTLKHLTLNWDVHVHSGGSAGLLRLRDVDSALLLLLLSEFRHHHPLPLQGLSTSKCRGLLLDYVLGRHMFAVSALGLSTSTTCGVVSSYIHHTARFLDVIGCSDIAIGKTGREVATSVATVVSLPSIKVPARHTDDDNLFECVICKEEMREGREVCKLPCEHLFHWGCVLPWLKKRNTCPYCRFRLPTDDVFGEIERLWGLLVNKSRMSNCQ</sequence>
<dbReference type="Gene3D" id="3.30.40.10">
    <property type="entry name" value="Zinc/RING finger domain, C3HC4 (zinc finger)"/>
    <property type="match status" value="1"/>
</dbReference>
<dbReference type="SMART" id="SM00184">
    <property type="entry name" value="RING"/>
    <property type="match status" value="1"/>
</dbReference>
<keyword evidence="2 4" id="KW-0863">Zinc-finger</keyword>
<dbReference type="EMBL" id="JBBNAE010000001">
    <property type="protein sequence ID" value="KAK9154182.1"/>
    <property type="molecule type" value="Genomic_DNA"/>
</dbReference>
<proteinExistence type="predicted"/>
<evidence type="ECO:0000256" key="1">
    <source>
        <dbReference type="ARBA" id="ARBA00022723"/>
    </source>
</evidence>
<dbReference type="PANTHER" id="PTHR15710">
    <property type="entry name" value="E3 UBIQUITIN-PROTEIN LIGASE PRAJA"/>
    <property type="match status" value="1"/>
</dbReference>
<organism evidence="6 7">
    <name type="scientific">Stephania japonica</name>
    <dbReference type="NCBI Taxonomy" id="461633"/>
    <lineage>
        <taxon>Eukaryota</taxon>
        <taxon>Viridiplantae</taxon>
        <taxon>Streptophyta</taxon>
        <taxon>Embryophyta</taxon>
        <taxon>Tracheophyta</taxon>
        <taxon>Spermatophyta</taxon>
        <taxon>Magnoliopsida</taxon>
        <taxon>Ranunculales</taxon>
        <taxon>Menispermaceae</taxon>
        <taxon>Menispermoideae</taxon>
        <taxon>Cissampelideae</taxon>
        <taxon>Stephania</taxon>
    </lineage>
</organism>
<evidence type="ECO:0000313" key="7">
    <source>
        <dbReference type="Proteomes" id="UP001417504"/>
    </source>
</evidence>
<keyword evidence="1" id="KW-0479">Metal-binding</keyword>
<evidence type="ECO:0000256" key="3">
    <source>
        <dbReference type="ARBA" id="ARBA00022833"/>
    </source>
</evidence>
<gene>
    <name evidence="6" type="ORF">Sjap_001662</name>
</gene>
<dbReference type="GO" id="GO:0005737">
    <property type="term" value="C:cytoplasm"/>
    <property type="evidence" value="ECO:0007669"/>
    <property type="project" value="TreeGrafter"/>
</dbReference>
<keyword evidence="3" id="KW-0862">Zinc</keyword>
<dbReference type="GO" id="GO:0016567">
    <property type="term" value="P:protein ubiquitination"/>
    <property type="evidence" value="ECO:0007669"/>
    <property type="project" value="TreeGrafter"/>
</dbReference>
<dbReference type="Pfam" id="PF13639">
    <property type="entry name" value="zf-RING_2"/>
    <property type="match status" value="1"/>
</dbReference>
<dbReference type="CDD" id="cd16454">
    <property type="entry name" value="RING-H2_PA-TM-RING"/>
    <property type="match status" value="1"/>
</dbReference>
<dbReference type="PANTHER" id="PTHR15710:SF67">
    <property type="entry name" value="E3 UBIQUITIN-PROTEIN LIGASE SGR9, AMYLOPLASTIC"/>
    <property type="match status" value="1"/>
</dbReference>
<dbReference type="Proteomes" id="UP001417504">
    <property type="component" value="Unassembled WGS sequence"/>
</dbReference>
<accession>A0AAP0KKD1</accession>
<evidence type="ECO:0000259" key="5">
    <source>
        <dbReference type="PROSITE" id="PS50089"/>
    </source>
</evidence>
<comment type="caution">
    <text evidence="6">The sequence shown here is derived from an EMBL/GenBank/DDBJ whole genome shotgun (WGS) entry which is preliminary data.</text>
</comment>
<protein>
    <recommendedName>
        <fullName evidence="5">RING-type domain-containing protein</fullName>
    </recommendedName>
</protein>
<reference evidence="6 7" key="1">
    <citation type="submission" date="2024-01" db="EMBL/GenBank/DDBJ databases">
        <title>Genome assemblies of Stephania.</title>
        <authorList>
            <person name="Yang L."/>
        </authorList>
    </citation>
    <scope>NUCLEOTIDE SEQUENCE [LARGE SCALE GENOMIC DNA]</scope>
    <source>
        <strain evidence="6">QJT</strain>
        <tissue evidence="6">Leaf</tissue>
    </source>
</reference>
<evidence type="ECO:0000313" key="6">
    <source>
        <dbReference type="EMBL" id="KAK9154182.1"/>
    </source>
</evidence>
<dbReference type="SUPFAM" id="SSF57850">
    <property type="entry name" value="RING/U-box"/>
    <property type="match status" value="1"/>
</dbReference>
<evidence type="ECO:0000256" key="2">
    <source>
        <dbReference type="ARBA" id="ARBA00022771"/>
    </source>
</evidence>
<dbReference type="PROSITE" id="PS50089">
    <property type="entry name" value="ZF_RING_2"/>
    <property type="match status" value="1"/>
</dbReference>
<keyword evidence="7" id="KW-1185">Reference proteome</keyword>
<evidence type="ECO:0000256" key="4">
    <source>
        <dbReference type="PROSITE-ProRule" id="PRU00175"/>
    </source>
</evidence>
<dbReference type="InterPro" id="IPR001841">
    <property type="entry name" value="Znf_RING"/>
</dbReference>
<dbReference type="GO" id="GO:0008270">
    <property type="term" value="F:zinc ion binding"/>
    <property type="evidence" value="ECO:0007669"/>
    <property type="project" value="UniProtKB-KW"/>
</dbReference>
<dbReference type="GO" id="GO:0061630">
    <property type="term" value="F:ubiquitin protein ligase activity"/>
    <property type="evidence" value="ECO:0007669"/>
    <property type="project" value="TreeGrafter"/>
</dbReference>
<name>A0AAP0KKD1_9MAGN</name>
<feature type="domain" description="RING-type" evidence="5">
    <location>
        <begin position="219"/>
        <end position="260"/>
    </location>
</feature>
<dbReference type="AlphaFoldDB" id="A0AAP0KKD1"/>
<dbReference type="InterPro" id="IPR013083">
    <property type="entry name" value="Znf_RING/FYVE/PHD"/>
</dbReference>